<dbReference type="PANTHER" id="PTHR30146">
    <property type="entry name" value="LACI-RELATED TRANSCRIPTIONAL REPRESSOR"/>
    <property type="match status" value="1"/>
</dbReference>
<keyword evidence="2" id="KW-0805">Transcription regulation</keyword>
<evidence type="ECO:0000256" key="4">
    <source>
        <dbReference type="ARBA" id="ARBA00023163"/>
    </source>
</evidence>
<evidence type="ECO:0000256" key="2">
    <source>
        <dbReference type="ARBA" id="ARBA00023015"/>
    </source>
</evidence>
<dbReference type="GO" id="GO:0003700">
    <property type="term" value="F:DNA-binding transcription factor activity"/>
    <property type="evidence" value="ECO:0007669"/>
    <property type="project" value="TreeGrafter"/>
</dbReference>
<dbReference type="Gene3D" id="1.10.260.40">
    <property type="entry name" value="lambda repressor-like DNA-binding domains"/>
    <property type="match status" value="1"/>
</dbReference>
<keyword evidence="4" id="KW-0804">Transcription</keyword>
<evidence type="ECO:0000256" key="1">
    <source>
        <dbReference type="ARBA" id="ARBA00022491"/>
    </source>
</evidence>
<organism evidence="6 7">
    <name type="scientific">Candidatus Xianfuyuplasma coldseepsis</name>
    <dbReference type="NCBI Taxonomy" id="2782163"/>
    <lineage>
        <taxon>Bacteria</taxon>
        <taxon>Bacillati</taxon>
        <taxon>Mycoplasmatota</taxon>
        <taxon>Mollicutes</taxon>
        <taxon>Candidatus Izemoplasmatales</taxon>
        <taxon>Candidatus Izemoplasmataceae</taxon>
        <taxon>Candidatus Xianfuyuplasma</taxon>
    </lineage>
</organism>
<keyword evidence="1" id="KW-0678">Repressor</keyword>
<gene>
    <name evidence="6" type="ORF">G4Z02_03185</name>
</gene>
<dbReference type="PRINTS" id="PR00036">
    <property type="entry name" value="HTHLACI"/>
</dbReference>
<dbReference type="GO" id="GO:0000976">
    <property type="term" value="F:transcription cis-regulatory region binding"/>
    <property type="evidence" value="ECO:0007669"/>
    <property type="project" value="TreeGrafter"/>
</dbReference>
<dbReference type="CDD" id="cd01392">
    <property type="entry name" value="HTH_LacI"/>
    <property type="match status" value="1"/>
</dbReference>
<protein>
    <submittedName>
        <fullName evidence="6">LacI family DNA-binding transcriptional regulator</fullName>
    </submittedName>
</protein>
<evidence type="ECO:0000313" key="6">
    <source>
        <dbReference type="EMBL" id="QMS84796.1"/>
    </source>
</evidence>
<reference evidence="6 7" key="1">
    <citation type="submission" date="2020-02" db="EMBL/GenBank/DDBJ databases">
        <authorList>
            <person name="Zheng R.K."/>
            <person name="Sun C.M."/>
        </authorList>
    </citation>
    <scope>NUCLEOTIDE SEQUENCE [LARGE SCALE GENOMIC DNA]</scope>
    <source>
        <strain evidence="7">zrk13</strain>
    </source>
</reference>
<keyword evidence="7" id="KW-1185">Reference proteome</keyword>
<dbReference type="KEGG" id="xcl:G4Z02_03185"/>
<dbReference type="Pfam" id="PF00532">
    <property type="entry name" value="Peripla_BP_1"/>
    <property type="match status" value="1"/>
</dbReference>
<dbReference type="EMBL" id="CP048914">
    <property type="protein sequence ID" value="QMS84796.1"/>
    <property type="molecule type" value="Genomic_DNA"/>
</dbReference>
<dbReference type="InterPro" id="IPR001761">
    <property type="entry name" value="Peripla_BP/Lac1_sug-bd_dom"/>
</dbReference>
<dbReference type="SUPFAM" id="SSF47413">
    <property type="entry name" value="lambda repressor-like DNA-binding domains"/>
    <property type="match status" value="1"/>
</dbReference>
<evidence type="ECO:0000256" key="3">
    <source>
        <dbReference type="ARBA" id="ARBA00023125"/>
    </source>
</evidence>
<feature type="domain" description="HTH lacI-type" evidence="5">
    <location>
        <begin position="2"/>
        <end position="56"/>
    </location>
</feature>
<dbReference type="PANTHER" id="PTHR30146:SF95">
    <property type="entry name" value="RIBOSE OPERON REPRESSOR"/>
    <property type="match status" value="1"/>
</dbReference>
<dbReference type="CDD" id="cd06291">
    <property type="entry name" value="PBP1_Qymf-like"/>
    <property type="match status" value="1"/>
</dbReference>
<dbReference type="RefSeq" id="WP_258878416.1">
    <property type="nucleotide sequence ID" value="NZ_CP048914.1"/>
</dbReference>
<evidence type="ECO:0000313" key="7">
    <source>
        <dbReference type="Proteomes" id="UP000514720"/>
    </source>
</evidence>
<dbReference type="PROSITE" id="PS50932">
    <property type="entry name" value="HTH_LACI_2"/>
    <property type="match status" value="1"/>
</dbReference>
<dbReference type="InterPro" id="IPR028082">
    <property type="entry name" value="Peripla_BP_I"/>
</dbReference>
<sequence length="326" mass="36611">MPSIKDVARKAGVGIATVSRVINNSGYVKQSTREKIEKVIQEIGYVPNEIARSMLKQKNNIVAFIIPNSTHLFFGELLYHVELELFKYGYKLMVCNSSESMEKELEYLDMLKNNRVDAIILLTNNDIEQYLNKDLPLISFDRKFKDVPFVASDNYQGGILAAKKLIDLGCDHLMFIGDDAQGDSTPVQTEVTKRRLGFMSYAKEHHHSEVINIEYPLGNYINIPEQVHKTVLEHPEVDGIFAISDAVACEVILNLEKHGKRVPEDVKVIGFDGGRSFLNLGKKMTSISQSPEQIAHAIAESIHSFYANEKVENKIIPVTLTNGETA</sequence>
<dbReference type="InterPro" id="IPR000843">
    <property type="entry name" value="HTH_LacI"/>
</dbReference>
<evidence type="ECO:0000259" key="5">
    <source>
        <dbReference type="PROSITE" id="PS50932"/>
    </source>
</evidence>
<dbReference type="SMART" id="SM00354">
    <property type="entry name" value="HTH_LACI"/>
    <property type="match status" value="1"/>
</dbReference>
<keyword evidence="3 6" id="KW-0238">DNA-binding</keyword>
<dbReference type="Proteomes" id="UP000514720">
    <property type="component" value="Chromosome"/>
</dbReference>
<dbReference type="Pfam" id="PF00356">
    <property type="entry name" value="LacI"/>
    <property type="match status" value="1"/>
</dbReference>
<dbReference type="InterPro" id="IPR010982">
    <property type="entry name" value="Lambda_DNA-bd_dom_sf"/>
</dbReference>
<dbReference type="PROSITE" id="PS00356">
    <property type="entry name" value="HTH_LACI_1"/>
    <property type="match status" value="1"/>
</dbReference>
<name>A0A7L7KRG1_9MOLU</name>
<dbReference type="Gene3D" id="3.40.50.2300">
    <property type="match status" value="2"/>
</dbReference>
<dbReference type="AlphaFoldDB" id="A0A7L7KRG1"/>
<dbReference type="SUPFAM" id="SSF53822">
    <property type="entry name" value="Periplasmic binding protein-like I"/>
    <property type="match status" value="1"/>
</dbReference>
<proteinExistence type="predicted"/>
<accession>A0A7L7KRG1</accession>